<organism evidence="2 3">
    <name type="scientific">Paracoccus sphaerophysae</name>
    <dbReference type="NCBI Taxonomy" id="690417"/>
    <lineage>
        <taxon>Bacteria</taxon>
        <taxon>Pseudomonadati</taxon>
        <taxon>Pseudomonadota</taxon>
        <taxon>Alphaproteobacteria</taxon>
        <taxon>Rhodobacterales</taxon>
        <taxon>Paracoccaceae</taxon>
        <taxon>Paracoccus</taxon>
    </lineage>
</organism>
<evidence type="ECO:0000313" key="2">
    <source>
        <dbReference type="EMBL" id="KGJ08931.1"/>
    </source>
</evidence>
<dbReference type="AlphaFoldDB" id="A0A099FFF2"/>
<keyword evidence="3" id="KW-1185">Reference proteome</keyword>
<reference evidence="2 3" key="1">
    <citation type="submission" date="2014-09" db="EMBL/GenBank/DDBJ databases">
        <authorList>
            <person name="McGinnis J.M."/>
            <person name="Wolfgang W.J."/>
        </authorList>
    </citation>
    <scope>NUCLEOTIDE SEQUENCE [LARGE SCALE GENOMIC DNA]</scope>
    <source>
        <strain evidence="2 3">HAMBI 3106</strain>
    </source>
</reference>
<dbReference type="InterPro" id="IPR007138">
    <property type="entry name" value="ABM_dom"/>
</dbReference>
<sequence>MRAGAQVSLTGQLVCRDLAEMMVVLNHAPAHINASRAEPGCRMFDLRQTDDPLVFAFAELFVDEAAYRAHQARTRASDWGAATADIARAAHDRRGMAPAD</sequence>
<evidence type="ECO:0000259" key="1">
    <source>
        <dbReference type="Pfam" id="PF03992"/>
    </source>
</evidence>
<dbReference type="Pfam" id="PF03992">
    <property type="entry name" value="ABM"/>
    <property type="match status" value="1"/>
</dbReference>
<dbReference type="STRING" id="690417.IC63_03790"/>
<feature type="domain" description="ABM" evidence="1">
    <location>
        <begin position="28"/>
        <end position="78"/>
    </location>
</feature>
<dbReference type="Proteomes" id="UP000029917">
    <property type="component" value="Unassembled WGS sequence"/>
</dbReference>
<evidence type="ECO:0000313" key="3">
    <source>
        <dbReference type="Proteomes" id="UP000029917"/>
    </source>
</evidence>
<name>A0A099FFF2_9RHOB</name>
<protein>
    <recommendedName>
        <fullName evidence="1">ABM domain-containing protein</fullName>
    </recommendedName>
</protein>
<accession>A0A099FFF2</accession>
<comment type="caution">
    <text evidence="2">The sequence shown here is derived from an EMBL/GenBank/DDBJ whole genome shotgun (WGS) entry which is preliminary data.</text>
</comment>
<gene>
    <name evidence="2" type="ORF">IC63_03790</name>
</gene>
<dbReference type="Gene3D" id="3.30.70.100">
    <property type="match status" value="1"/>
</dbReference>
<dbReference type="EMBL" id="JRKS01000006">
    <property type="protein sequence ID" value="KGJ08931.1"/>
    <property type="molecule type" value="Genomic_DNA"/>
</dbReference>
<reference evidence="2 3" key="2">
    <citation type="submission" date="2014-10" db="EMBL/GenBank/DDBJ databases">
        <title>Paracoccus sanguinis sp. nov., isolated from clinical specimens of New York State patients.</title>
        <authorList>
            <person name="Mingle L.A."/>
            <person name="Cole J.A."/>
            <person name="Lapierre P."/>
            <person name="Musser K.A."/>
        </authorList>
    </citation>
    <scope>NUCLEOTIDE SEQUENCE [LARGE SCALE GENOMIC DNA]</scope>
    <source>
        <strain evidence="2 3">HAMBI 3106</strain>
    </source>
</reference>
<proteinExistence type="predicted"/>
<dbReference type="InterPro" id="IPR011008">
    <property type="entry name" value="Dimeric_a/b-barrel"/>
</dbReference>
<dbReference type="SUPFAM" id="SSF54909">
    <property type="entry name" value="Dimeric alpha+beta barrel"/>
    <property type="match status" value="1"/>
</dbReference>